<accession>A0A2U3L4M0</accession>
<dbReference type="EMBL" id="OMOD01000164">
    <property type="protein sequence ID" value="SPF46800.1"/>
    <property type="molecule type" value="Genomic_DNA"/>
</dbReference>
<name>A0A2U3L4M0_9BACT</name>
<proteinExistence type="predicted"/>
<organism evidence="1 2">
    <name type="scientific">Candidatus Sulfotelmatobacter kueseliae</name>
    <dbReference type="NCBI Taxonomy" id="2042962"/>
    <lineage>
        <taxon>Bacteria</taxon>
        <taxon>Pseudomonadati</taxon>
        <taxon>Acidobacteriota</taxon>
        <taxon>Terriglobia</taxon>
        <taxon>Terriglobales</taxon>
        <taxon>Candidatus Korobacteraceae</taxon>
        <taxon>Candidatus Sulfotelmatobacter</taxon>
    </lineage>
</organism>
<evidence type="ECO:0000313" key="1">
    <source>
        <dbReference type="EMBL" id="SPF46800.1"/>
    </source>
</evidence>
<dbReference type="Proteomes" id="UP000238701">
    <property type="component" value="Unassembled WGS sequence"/>
</dbReference>
<protein>
    <submittedName>
        <fullName evidence="1">Uncharacterized protein</fullName>
    </submittedName>
</protein>
<evidence type="ECO:0000313" key="2">
    <source>
        <dbReference type="Proteomes" id="UP000238701"/>
    </source>
</evidence>
<reference evidence="2" key="1">
    <citation type="submission" date="2018-02" db="EMBL/GenBank/DDBJ databases">
        <authorList>
            <person name="Hausmann B."/>
        </authorList>
    </citation>
    <scope>NUCLEOTIDE SEQUENCE [LARGE SCALE GENOMIC DNA]</scope>
    <source>
        <strain evidence="2">Peat soil MAG SbA1</strain>
    </source>
</reference>
<dbReference type="AlphaFoldDB" id="A0A2U3L4M0"/>
<sequence length="73" mass="7642">MLGGCCPVNVQVIAVVGDFENQPTTVIAVAKRAVRASQRDGWRNIAIGVRGQKVKIPTPSTALRAGSGRKGRG</sequence>
<gene>
    <name evidence="1" type="ORF">SBA1_680054</name>
</gene>